<name>A0ABV1FA00_9FIRM</name>
<dbReference type="Gene3D" id="3.40.50.720">
    <property type="entry name" value="NAD(P)-binding Rossmann-like Domain"/>
    <property type="match status" value="1"/>
</dbReference>
<dbReference type="SUPFAM" id="SSF51735">
    <property type="entry name" value="NAD(P)-binding Rossmann-fold domains"/>
    <property type="match status" value="1"/>
</dbReference>
<dbReference type="RefSeq" id="WP_101106031.1">
    <property type="nucleotide sequence ID" value="NZ_JBBMEZ010000008.1"/>
</dbReference>
<dbReference type="PANTHER" id="PTHR43404">
    <property type="entry name" value="LIPOPOLYSACCHARIDE CHOLINEPHOSPHOTRANSFERASE LICD"/>
    <property type="match status" value="1"/>
</dbReference>
<evidence type="ECO:0000259" key="1">
    <source>
        <dbReference type="Pfam" id="PF01370"/>
    </source>
</evidence>
<dbReference type="InterPro" id="IPR052942">
    <property type="entry name" value="LPS_cholinephosphotransferase"/>
</dbReference>
<accession>A0ABV1FA00</accession>
<organism evidence="3 4">
    <name type="scientific">Ruminococcoides intestinale</name>
    <dbReference type="NCBI Taxonomy" id="3133162"/>
    <lineage>
        <taxon>Bacteria</taxon>
        <taxon>Bacillati</taxon>
        <taxon>Bacillota</taxon>
        <taxon>Clostridia</taxon>
        <taxon>Eubacteriales</taxon>
        <taxon>Oscillospiraceae</taxon>
        <taxon>Ruminococcoides</taxon>
    </lineage>
</organism>
<dbReference type="EMBL" id="JBBMEZ010000008">
    <property type="protein sequence ID" value="MEQ2469581.1"/>
    <property type="molecule type" value="Genomic_DNA"/>
</dbReference>
<dbReference type="InterPro" id="IPR007074">
    <property type="entry name" value="LicD/FKTN/FKRP_NTP_transf"/>
</dbReference>
<dbReference type="Pfam" id="PF04991">
    <property type="entry name" value="LicD"/>
    <property type="match status" value="1"/>
</dbReference>
<reference evidence="3 4" key="1">
    <citation type="submission" date="2024-03" db="EMBL/GenBank/DDBJ databases">
        <title>Human intestinal bacterial collection.</title>
        <authorList>
            <person name="Pauvert C."/>
            <person name="Hitch T.C.A."/>
            <person name="Clavel T."/>
        </authorList>
    </citation>
    <scope>NUCLEOTIDE SEQUENCE [LARGE SCALE GENOMIC DNA]</scope>
    <source>
        <strain evidence="3 4">CLA-JM-H38</strain>
    </source>
</reference>
<evidence type="ECO:0000259" key="2">
    <source>
        <dbReference type="Pfam" id="PF04991"/>
    </source>
</evidence>
<gene>
    <name evidence="3" type="ORF">WMO39_04420</name>
</gene>
<feature type="domain" description="LicD/FKTN/FKRP nucleotidyltransferase" evidence="2">
    <location>
        <begin position="365"/>
        <end position="588"/>
    </location>
</feature>
<dbReference type="PANTHER" id="PTHR43404:SF2">
    <property type="entry name" value="LIPOPOLYSACCHARIDE CHOLINEPHOSPHOTRANSFERASE LICD"/>
    <property type="match status" value="1"/>
</dbReference>
<dbReference type="InterPro" id="IPR001509">
    <property type="entry name" value="Epimerase_deHydtase"/>
</dbReference>
<feature type="domain" description="NAD-dependent epimerase/dehydratase" evidence="1">
    <location>
        <begin position="115"/>
        <end position="264"/>
    </location>
</feature>
<keyword evidence="4" id="KW-1185">Reference proteome</keyword>
<sequence length="627" mass="70797">MSELLLNQFEQDRALVALRYKNLNIRKLFGKSVFIAGGGELAFSLVSSLRMVNLKKQAGIAVFLLVEDNESYDRRFDYIDSSDFSIVKYSSLNAVNKCGDILIETGFLLSDRVEGVDVFKNHINRANNIISAVNALKIKETVLVSDASIYGTLGKDFVISEKEKTHSAFNSDSLKAMLIQSVENLYFSASHMYDFSIKAVRSGKIISANSSSDFVRNMLESAVHGKSLNVKNRSPKVSYISVNDLISAVLFVLCNGENNQVYNACSDTSTVNSAEFSLTLSDSFDECEVNITSAGDSTDGCAIDCTRLKKLGWLSMVNYKDALLISGHEVMDDDSIFMFSDSYDGKLNDIQQILLGFLLEVDRICKKHNIKYFLGGGSLLGAVRHKGFIPWDDDADVMMLRKDYDRFLSVLPSELPNYLFAQTQKNEKDSHFPFTKLRINDTLLSTEFTSRFPNIHNGIFLDVLAQDYTSNSAFLRKIHMKATASSRWLVLDKWRGTSVNANSRFSSLCANILRKIFPLGFLQKVQNKLISLHKNMKNPKYLFDSMGRNVSRGAFPAEWLDEAIWVDFENAKLPIPKEYDKYLKYLYGDYMEMIPVSERHVSHDIKQIDLGEYAGYVCKDSFAKLEK</sequence>
<dbReference type="Pfam" id="PF01370">
    <property type="entry name" value="Epimerase"/>
    <property type="match status" value="1"/>
</dbReference>
<dbReference type="Proteomes" id="UP001490816">
    <property type="component" value="Unassembled WGS sequence"/>
</dbReference>
<proteinExistence type="predicted"/>
<evidence type="ECO:0000313" key="3">
    <source>
        <dbReference type="EMBL" id="MEQ2469581.1"/>
    </source>
</evidence>
<protein>
    <submittedName>
        <fullName evidence="3">LicD family protein</fullName>
    </submittedName>
</protein>
<comment type="caution">
    <text evidence="3">The sequence shown here is derived from an EMBL/GenBank/DDBJ whole genome shotgun (WGS) entry which is preliminary data.</text>
</comment>
<dbReference type="Gene3D" id="3.90.25.10">
    <property type="entry name" value="UDP-galactose 4-epimerase, domain 1"/>
    <property type="match status" value="1"/>
</dbReference>
<evidence type="ECO:0000313" key="4">
    <source>
        <dbReference type="Proteomes" id="UP001490816"/>
    </source>
</evidence>
<dbReference type="InterPro" id="IPR036291">
    <property type="entry name" value="NAD(P)-bd_dom_sf"/>
</dbReference>